<feature type="transmembrane region" description="Helical" evidence="1">
    <location>
        <begin position="7"/>
        <end position="26"/>
    </location>
</feature>
<proteinExistence type="predicted"/>
<keyword evidence="3" id="KW-1185">Reference proteome</keyword>
<accession>A0ABN2F305</accession>
<keyword evidence="1" id="KW-0472">Membrane</keyword>
<evidence type="ECO:0000313" key="2">
    <source>
        <dbReference type="EMBL" id="GAA1628222.1"/>
    </source>
</evidence>
<dbReference type="RefSeq" id="WP_344110176.1">
    <property type="nucleotide sequence ID" value="NZ_BAAANE010000004.1"/>
</dbReference>
<organism evidence="2 3">
    <name type="scientific">Kribbella alba</name>
    <dbReference type="NCBI Taxonomy" id="190197"/>
    <lineage>
        <taxon>Bacteria</taxon>
        <taxon>Bacillati</taxon>
        <taxon>Actinomycetota</taxon>
        <taxon>Actinomycetes</taxon>
        <taxon>Propionibacteriales</taxon>
        <taxon>Kribbellaceae</taxon>
        <taxon>Kribbella</taxon>
    </lineage>
</organism>
<comment type="caution">
    <text evidence="2">The sequence shown here is derived from an EMBL/GenBank/DDBJ whole genome shotgun (WGS) entry which is preliminary data.</text>
</comment>
<feature type="transmembrane region" description="Helical" evidence="1">
    <location>
        <begin position="38"/>
        <end position="57"/>
    </location>
</feature>
<evidence type="ECO:0008006" key="4">
    <source>
        <dbReference type="Google" id="ProtNLM"/>
    </source>
</evidence>
<keyword evidence="1" id="KW-1133">Transmembrane helix</keyword>
<protein>
    <recommendedName>
        <fullName evidence="4">VanZ family protein</fullName>
    </recommendedName>
</protein>
<feature type="transmembrane region" description="Helical" evidence="1">
    <location>
        <begin position="95"/>
        <end position="112"/>
    </location>
</feature>
<keyword evidence="1" id="KW-0812">Transmembrane</keyword>
<sequence>MAPWRVRLWRAGFVLACLIHLYGLYSPRQAGPDTGLPYADKVAHLLLFGSVACLGLRVGLPARWLLPVLAANAVVSELVQHFLLPHRSGDPFDSLADLVGVALGAWLGFRVLRTKKVAGHDMMGA</sequence>
<feature type="transmembrane region" description="Helical" evidence="1">
    <location>
        <begin position="64"/>
        <end position="83"/>
    </location>
</feature>
<evidence type="ECO:0000313" key="3">
    <source>
        <dbReference type="Proteomes" id="UP001501319"/>
    </source>
</evidence>
<gene>
    <name evidence="2" type="ORF">GCM10009744_15150</name>
</gene>
<dbReference type="Proteomes" id="UP001501319">
    <property type="component" value="Unassembled WGS sequence"/>
</dbReference>
<evidence type="ECO:0000256" key="1">
    <source>
        <dbReference type="SAM" id="Phobius"/>
    </source>
</evidence>
<name>A0ABN2F305_9ACTN</name>
<dbReference type="EMBL" id="BAAANE010000004">
    <property type="protein sequence ID" value="GAA1628222.1"/>
    <property type="molecule type" value="Genomic_DNA"/>
</dbReference>
<reference evidence="2 3" key="1">
    <citation type="journal article" date="2019" name="Int. J. Syst. Evol. Microbiol.">
        <title>The Global Catalogue of Microorganisms (GCM) 10K type strain sequencing project: providing services to taxonomists for standard genome sequencing and annotation.</title>
        <authorList>
            <consortium name="The Broad Institute Genomics Platform"/>
            <consortium name="The Broad Institute Genome Sequencing Center for Infectious Disease"/>
            <person name="Wu L."/>
            <person name="Ma J."/>
        </authorList>
    </citation>
    <scope>NUCLEOTIDE SEQUENCE [LARGE SCALE GENOMIC DNA]</scope>
    <source>
        <strain evidence="2 3">JCM 14306</strain>
    </source>
</reference>